<dbReference type="AlphaFoldDB" id="A0A5S9M478"/>
<name>A0A5S9M478_BACIA</name>
<gene>
    <name evidence="1" type="ORF">BsIDN1_15710</name>
</gene>
<dbReference type="InterPro" id="IPR036249">
    <property type="entry name" value="Thioredoxin-like_sf"/>
</dbReference>
<dbReference type="SUPFAM" id="SSF52833">
    <property type="entry name" value="Thioredoxin-like"/>
    <property type="match status" value="1"/>
</dbReference>
<accession>A0A5S9M478</accession>
<organism evidence="1 2">
    <name type="scientific">Bacillus safensis</name>
    <dbReference type="NCBI Taxonomy" id="561879"/>
    <lineage>
        <taxon>Bacteria</taxon>
        <taxon>Bacillati</taxon>
        <taxon>Bacillota</taxon>
        <taxon>Bacilli</taxon>
        <taxon>Bacillales</taxon>
        <taxon>Bacillaceae</taxon>
        <taxon>Bacillus</taxon>
    </lineage>
</organism>
<dbReference type="Pfam" id="PF14595">
    <property type="entry name" value="Thioredoxin_9"/>
    <property type="match status" value="1"/>
</dbReference>
<proteinExistence type="predicted"/>
<evidence type="ECO:0000313" key="2">
    <source>
        <dbReference type="Proteomes" id="UP000464658"/>
    </source>
</evidence>
<reference evidence="1 2" key="1">
    <citation type="submission" date="2019-12" db="EMBL/GenBank/DDBJ databases">
        <title>Full genome sequence of a Bacillus safensis strain isolated from commercially available natto in Indonesia.</title>
        <authorList>
            <person name="Yoshida M."/>
            <person name="Uomi M."/>
            <person name="Waturangi D."/>
            <person name="Ekaputri J.J."/>
            <person name="Setiamarga D.H.E."/>
        </authorList>
    </citation>
    <scope>NUCLEOTIDE SEQUENCE [LARGE SCALE GENOMIC DNA]</scope>
    <source>
        <strain evidence="1 2">IDN1</strain>
    </source>
</reference>
<dbReference type="Proteomes" id="UP000464658">
    <property type="component" value="Chromosome"/>
</dbReference>
<dbReference type="EMBL" id="AP021906">
    <property type="protein sequence ID" value="BBP87953.1"/>
    <property type="molecule type" value="Genomic_DNA"/>
</dbReference>
<sequence length="174" mass="20277">MTLNEWFTKGLAERTYVHNMGKTGKICSRCTTSMQFIKKKKSCFKSCKKKKLRALVITADWCGDAMVNVPIFMRIANEALIDARYFIRDEHLDLMDQYLTNGTARSIPIIVIIDQDGNEVGKWGPRSAEAQRFVDEKNRTKMHLIMKKLFKYLRKKPHITIRQTATYGKILRKK</sequence>
<evidence type="ECO:0000313" key="1">
    <source>
        <dbReference type="EMBL" id="BBP87953.1"/>
    </source>
</evidence>
<dbReference type="Gene3D" id="3.40.30.10">
    <property type="entry name" value="Glutaredoxin"/>
    <property type="match status" value="1"/>
</dbReference>
<protein>
    <submittedName>
        <fullName evidence="1">Thioredoxin</fullName>
    </submittedName>
</protein>